<comment type="caution">
    <text evidence="1">The sequence shown here is derived from an EMBL/GenBank/DDBJ whole genome shotgun (WGS) entry which is preliminary data.</text>
</comment>
<dbReference type="Proteomes" id="UP001239111">
    <property type="component" value="Chromosome 1"/>
</dbReference>
<evidence type="ECO:0000313" key="2">
    <source>
        <dbReference type="Proteomes" id="UP001239111"/>
    </source>
</evidence>
<keyword evidence="2" id="KW-1185">Reference proteome</keyword>
<organism evidence="1 2">
    <name type="scientific">Eretmocerus hayati</name>
    <dbReference type="NCBI Taxonomy" id="131215"/>
    <lineage>
        <taxon>Eukaryota</taxon>
        <taxon>Metazoa</taxon>
        <taxon>Ecdysozoa</taxon>
        <taxon>Arthropoda</taxon>
        <taxon>Hexapoda</taxon>
        <taxon>Insecta</taxon>
        <taxon>Pterygota</taxon>
        <taxon>Neoptera</taxon>
        <taxon>Endopterygota</taxon>
        <taxon>Hymenoptera</taxon>
        <taxon>Apocrita</taxon>
        <taxon>Proctotrupomorpha</taxon>
        <taxon>Chalcidoidea</taxon>
        <taxon>Aphelinidae</taxon>
        <taxon>Aphelininae</taxon>
        <taxon>Eretmocerus</taxon>
    </lineage>
</organism>
<evidence type="ECO:0000313" key="1">
    <source>
        <dbReference type="EMBL" id="KAJ8684435.1"/>
    </source>
</evidence>
<name>A0ACC2PRM3_9HYME</name>
<sequence length="317" mass="34991">MSKRVSNFSEYSRGEKYRKKRNRRRDRFLQHQKRGNPRVCDTDSSESTDADNLPGNFSDDSGSASDGNDGIANGPNVSDAGHSSPRYPSCAGDSAGSSPSSSPRATQNQTEHTGVQDPIDASPRVPESQGASVSECDDSSESDSDEAGESDRGASGCQVCKIKGVRLNGVQTYPYTAKVDMRTSDKSLKHAEEALKNRECTKNKRELTDVFGVKGFTELSKLVYKYIETFTVDIMHCGYVGLAKRLGSLWFDSEYHECSFSLTKFLNIINKRISEIAPPSFVPRLPRSVADICYWKASELKVFLLIYSLPLLHDIIG</sequence>
<proteinExistence type="predicted"/>
<accession>A0ACC2PRM3</accession>
<protein>
    <submittedName>
        <fullName evidence="1">Uncharacterized protein</fullName>
    </submittedName>
</protein>
<gene>
    <name evidence="1" type="ORF">QAD02_020227</name>
</gene>
<reference evidence="1" key="1">
    <citation type="submission" date="2023-04" db="EMBL/GenBank/DDBJ databases">
        <title>A chromosome-level genome assembly of the parasitoid wasp Eretmocerus hayati.</title>
        <authorList>
            <person name="Zhong Y."/>
            <person name="Liu S."/>
            <person name="Liu Y."/>
        </authorList>
    </citation>
    <scope>NUCLEOTIDE SEQUENCE</scope>
    <source>
        <strain evidence="1">ZJU_SS_LIU_2023</strain>
    </source>
</reference>
<dbReference type="EMBL" id="CM056741">
    <property type="protein sequence ID" value="KAJ8684435.1"/>
    <property type="molecule type" value="Genomic_DNA"/>
</dbReference>